<proteinExistence type="predicted"/>
<gene>
    <name evidence="2" type="ORF">BYL167_LOCUS43100</name>
    <name evidence="1" type="ORF">GIL414_LOCUS40273</name>
    <name evidence="3" type="ORF">GIL414_LOCUS47556</name>
</gene>
<feature type="non-terminal residue" evidence="3">
    <location>
        <position position="80"/>
    </location>
</feature>
<organism evidence="3 4">
    <name type="scientific">Rotaria magnacalcarata</name>
    <dbReference type="NCBI Taxonomy" id="392030"/>
    <lineage>
        <taxon>Eukaryota</taxon>
        <taxon>Metazoa</taxon>
        <taxon>Spiralia</taxon>
        <taxon>Gnathifera</taxon>
        <taxon>Rotifera</taxon>
        <taxon>Eurotatoria</taxon>
        <taxon>Bdelloidea</taxon>
        <taxon>Philodinida</taxon>
        <taxon>Philodinidae</taxon>
        <taxon>Rotaria</taxon>
    </lineage>
</organism>
<dbReference type="Proteomes" id="UP000681720">
    <property type="component" value="Unassembled WGS sequence"/>
</dbReference>
<sequence>KQDKSFDDFARGQLKLLHDLSGSAFINHYDQQQTSTTLTTNISQLINDWKATAQHISEQTSLLNEITSKTIIDSSKRLTL</sequence>
<comment type="caution">
    <text evidence="3">The sequence shown here is derived from an EMBL/GenBank/DDBJ whole genome shotgun (WGS) entry which is preliminary data.</text>
</comment>
<dbReference type="AlphaFoldDB" id="A0A8S3BB27"/>
<dbReference type="Proteomes" id="UP000681967">
    <property type="component" value="Unassembled WGS sequence"/>
</dbReference>
<evidence type="ECO:0000313" key="2">
    <source>
        <dbReference type="EMBL" id="CAF4674498.1"/>
    </source>
</evidence>
<reference evidence="3" key="1">
    <citation type="submission" date="2021-02" db="EMBL/GenBank/DDBJ databases">
        <authorList>
            <person name="Nowell W R."/>
        </authorList>
    </citation>
    <scope>NUCLEOTIDE SEQUENCE</scope>
</reference>
<dbReference type="EMBL" id="CAJOBH010113638">
    <property type="protein sequence ID" value="CAF4674498.1"/>
    <property type="molecule type" value="Genomic_DNA"/>
</dbReference>
<evidence type="ECO:0000313" key="3">
    <source>
        <dbReference type="EMBL" id="CAF4810411.1"/>
    </source>
</evidence>
<protein>
    <submittedName>
        <fullName evidence="3">Uncharacterized protein</fullName>
    </submittedName>
</protein>
<name>A0A8S3BB27_9BILA</name>
<feature type="non-terminal residue" evidence="3">
    <location>
        <position position="1"/>
    </location>
</feature>
<evidence type="ECO:0000313" key="1">
    <source>
        <dbReference type="EMBL" id="CAF4632555.1"/>
    </source>
</evidence>
<dbReference type="EMBL" id="CAJOBJ010152008">
    <property type="protein sequence ID" value="CAF4810411.1"/>
    <property type="molecule type" value="Genomic_DNA"/>
</dbReference>
<evidence type="ECO:0000313" key="4">
    <source>
        <dbReference type="Proteomes" id="UP000681720"/>
    </source>
</evidence>
<accession>A0A8S3BB27</accession>
<dbReference type="EMBL" id="CAJOBJ010111218">
    <property type="protein sequence ID" value="CAF4632555.1"/>
    <property type="molecule type" value="Genomic_DNA"/>
</dbReference>